<name>A0A0C2TSC5_AMAMK</name>
<dbReference type="HOGENOM" id="CLU_2209352_0_0_1"/>
<sequence length="107" mass="11969">MREARDRRRHWAAKKRQASAVSSGKSVFSFFNVQRKKPARILGRTTRPRTSARSGGGTARAKQIVRATHAQNPAKPKGHKPSRVGHKPNLKTPASRPHTIPRKHAVR</sequence>
<organism evidence="2 3">
    <name type="scientific">Amanita muscaria (strain Koide BX008)</name>
    <dbReference type="NCBI Taxonomy" id="946122"/>
    <lineage>
        <taxon>Eukaryota</taxon>
        <taxon>Fungi</taxon>
        <taxon>Dikarya</taxon>
        <taxon>Basidiomycota</taxon>
        <taxon>Agaricomycotina</taxon>
        <taxon>Agaricomycetes</taxon>
        <taxon>Agaricomycetidae</taxon>
        <taxon>Agaricales</taxon>
        <taxon>Pluteineae</taxon>
        <taxon>Amanitaceae</taxon>
        <taxon>Amanita</taxon>
    </lineage>
</organism>
<accession>A0A0C2TSC5</accession>
<gene>
    <name evidence="2" type="ORF">M378DRAFT_156272</name>
</gene>
<dbReference type="AlphaFoldDB" id="A0A0C2TSC5"/>
<protein>
    <submittedName>
        <fullName evidence="2">Uncharacterized protein</fullName>
    </submittedName>
</protein>
<dbReference type="InParanoid" id="A0A0C2TSC5"/>
<dbReference type="EMBL" id="KN818224">
    <property type="protein sequence ID" value="KIL70199.1"/>
    <property type="molecule type" value="Genomic_DNA"/>
</dbReference>
<reference evidence="2 3" key="1">
    <citation type="submission" date="2014-04" db="EMBL/GenBank/DDBJ databases">
        <title>Evolutionary Origins and Diversification of the Mycorrhizal Mutualists.</title>
        <authorList>
            <consortium name="DOE Joint Genome Institute"/>
            <consortium name="Mycorrhizal Genomics Consortium"/>
            <person name="Kohler A."/>
            <person name="Kuo A."/>
            <person name="Nagy L.G."/>
            <person name="Floudas D."/>
            <person name="Copeland A."/>
            <person name="Barry K.W."/>
            <person name="Cichocki N."/>
            <person name="Veneault-Fourrey C."/>
            <person name="LaButti K."/>
            <person name="Lindquist E.A."/>
            <person name="Lipzen A."/>
            <person name="Lundell T."/>
            <person name="Morin E."/>
            <person name="Murat C."/>
            <person name="Riley R."/>
            <person name="Ohm R."/>
            <person name="Sun H."/>
            <person name="Tunlid A."/>
            <person name="Henrissat B."/>
            <person name="Grigoriev I.V."/>
            <person name="Hibbett D.S."/>
            <person name="Martin F."/>
        </authorList>
    </citation>
    <scope>NUCLEOTIDE SEQUENCE [LARGE SCALE GENOMIC DNA]</scope>
    <source>
        <strain evidence="2 3">Koide BX008</strain>
    </source>
</reference>
<evidence type="ECO:0000256" key="1">
    <source>
        <dbReference type="SAM" id="MobiDB-lite"/>
    </source>
</evidence>
<feature type="compositionally biased region" description="Basic residues" evidence="1">
    <location>
        <begin position="76"/>
        <end position="89"/>
    </location>
</feature>
<dbReference type="Proteomes" id="UP000054549">
    <property type="component" value="Unassembled WGS sequence"/>
</dbReference>
<keyword evidence="3" id="KW-1185">Reference proteome</keyword>
<evidence type="ECO:0000313" key="3">
    <source>
        <dbReference type="Proteomes" id="UP000054549"/>
    </source>
</evidence>
<feature type="region of interest" description="Disordered" evidence="1">
    <location>
        <begin position="39"/>
        <end position="107"/>
    </location>
</feature>
<proteinExistence type="predicted"/>
<evidence type="ECO:0000313" key="2">
    <source>
        <dbReference type="EMBL" id="KIL70199.1"/>
    </source>
</evidence>
<feature type="region of interest" description="Disordered" evidence="1">
    <location>
        <begin position="1"/>
        <end position="25"/>
    </location>
</feature>
<feature type="compositionally biased region" description="Basic residues" evidence="1">
    <location>
        <begin position="7"/>
        <end position="17"/>
    </location>
</feature>